<dbReference type="OrthoDB" id="9772090at2"/>
<keyword evidence="3" id="KW-1185">Reference proteome</keyword>
<gene>
    <name evidence="2" type="ORF">DA73_0220570</name>
    <name evidence="1" type="ORF">DA73_0400016390</name>
</gene>
<evidence type="ECO:0000313" key="3">
    <source>
        <dbReference type="Proteomes" id="UP000029738"/>
    </source>
</evidence>
<evidence type="ECO:0000313" key="2">
    <source>
        <dbReference type="EMBL" id="KIE10862.1"/>
    </source>
</evidence>
<organism evidence="2">
    <name type="scientific">Tolypothrix bouteillei VB521301</name>
    <dbReference type="NCBI Taxonomy" id="1479485"/>
    <lineage>
        <taxon>Bacteria</taxon>
        <taxon>Bacillati</taxon>
        <taxon>Cyanobacteriota</taxon>
        <taxon>Cyanophyceae</taxon>
        <taxon>Nostocales</taxon>
        <taxon>Tolypothrichaceae</taxon>
        <taxon>Tolypothrix</taxon>
    </lineage>
</organism>
<dbReference type="Proteomes" id="UP000029738">
    <property type="component" value="Unassembled WGS sequence"/>
</dbReference>
<dbReference type="AlphaFoldDB" id="A0A0C1N888"/>
<comment type="caution">
    <text evidence="2">The sequence shown here is derived from an EMBL/GenBank/DDBJ whole genome shotgun (WGS) entry which is preliminary data.</text>
</comment>
<evidence type="ECO:0000313" key="1">
    <source>
        <dbReference type="EMBL" id="KAF3886888.1"/>
    </source>
</evidence>
<name>A0A0C1N888_9CYAN</name>
<dbReference type="EMBL" id="JHEG04000001">
    <property type="protein sequence ID" value="KAF3886888.1"/>
    <property type="molecule type" value="Genomic_DNA"/>
</dbReference>
<protein>
    <submittedName>
        <fullName evidence="2">Uncharacterized protein</fullName>
    </submittedName>
</protein>
<sequence>MHGASATGDRSFSSLLIKCFDKRKRTLLHQKFTLTISIRYVFRLSGHIGRNPKEEVIKISNGNLVQQKRVGSVSGGVPSPIFPSDTLFSFPIHQLA</sequence>
<dbReference type="EMBL" id="JHEG02000048">
    <property type="protein sequence ID" value="KIE10862.1"/>
    <property type="molecule type" value="Genomic_DNA"/>
</dbReference>
<accession>A0A0C1N888</accession>
<reference evidence="1" key="2">
    <citation type="submission" date="2019-11" db="EMBL/GenBank/DDBJ databases">
        <title>Improved Assembly of Tolypothrix boutellei genome.</title>
        <authorList>
            <person name="Sarangi A.N."/>
            <person name="Mukherjee M."/>
            <person name="Ghosh S."/>
            <person name="Singh D."/>
            <person name="Das A."/>
            <person name="Kant S."/>
            <person name="Prusty A."/>
            <person name="Tripathy S."/>
        </authorList>
    </citation>
    <scope>NUCLEOTIDE SEQUENCE</scope>
    <source>
        <strain evidence="1">VB521301</strain>
    </source>
</reference>
<proteinExistence type="predicted"/>
<reference evidence="2" key="1">
    <citation type="journal article" date="2015" name="Genome Announc.">
        <title>Draft Genome Sequence of Tolypothrix boutellei Strain VB521301.</title>
        <authorList>
            <person name="Chandrababunaidu M.M."/>
            <person name="Singh D."/>
            <person name="Sen D."/>
            <person name="Bhan S."/>
            <person name="Das S."/>
            <person name="Gupta A."/>
            <person name="Adhikary S.P."/>
            <person name="Tripathy S."/>
        </authorList>
    </citation>
    <scope>NUCLEOTIDE SEQUENCE</scope>
    <source>
        <strain evidence="2">VB521301</strain>
    </source>
</reference>
<dbReference type="RefSeq" id="WP_050045866.1">
    <property type="nucleotide sequence ID" value="NZ_JHEG04000001.1"/>
</dbReference>